<proteinExistence type="predicted"/>
<dbReference type="PANTHER" id="PTHR31900">
    <property type="entry name" value="F-BOX/RNI SUPERFAMILY PROTEIN-RELATED"/>
    <property type="match status" value="1"/>
</dbReference>
<keyword evidence="3" id="KW-1185">Reference proteome</keyword>
<accession>A0AA36E7N4</accession>
<dbReference type="Gene3D" id="3.80.10.10">
    <property type="entry name" value="Ribonuclease Inhibitor"/>
    <property type="match status" value="1"/>
</dbReference>
<evidence type="ECO:0000313" key="2">
    <source>
        <dbReference type="EMBL" id="CAI9285282.1"/>
    </source>
</evidence>
<protein>
    <recommendedName>
        <fullName evidence="1">F-box/LRR-repeat protein 15/At3g58940/PEG3-like LRR domain-containing protein</fullName>
    </recommendedName>
</protein>
<organism evidence="2 3">
    <name type="scientific">Lactuca saligna</name>
    <name type="common">Willowleaf lettuce</name>
    <dbReference type="NCBI Taxonomy" id="75948"/>
    <lineage>
        <taxon>Eukaryota</taxon>
        <taxon>Viridiplantae</taxon>
        <taxon>Streptophyta</taxon>
        <taxon>Embryophyta</taxon>
        <taxon>Tracheophyta</taxon>
        <taxon>Spermatophyta</taxon>
        <taxon>Magnoliopsida</taxon>
        <taxon>eudicotyledons</taxon>
        <taxon>Gunneridae</taxon>
        <taxon>Pentapetalae</taxon>
        <taxon>asterids</taxon>
        <taxon>campanulids</taxon>
        <taxon>Asterales</taxon>
        <taxon>Asteraceae</taxon>
        <taxon>Cichorioideae</taxon>
        <taxon>Cichorieae</taxon>
        <taxon>Lactucinae</taxon>
        <taxon>Lactuca</taxon>
    </lineage>
</organism>
<dbReference type="Proteomes" id="UP001177003">
    <property type="component" value="Chromosome 5"/>
</dbReference>
<reference evidence="2" key="1">
    <citation type="submission" date="2023-04" db="EMBL/GenBank/DDBJ databases">
        <authorList>
            <person name="Vijverberg K."/>
            <person name="Xiong W."/>
            <person name="Schranz E."/>
        </authorList>
    </citation>
    <scope>NUCLEOTIDE SEQUENCE</scope>
</reference>
<evidence type="ECO:0000313" key="3">
    <source>
        <dbReference type="Proteomes" id="UP001177003"/>
    </source>
</evidence>
<dbReference type="SUPFAM" id="SSF52058">
    <property type="entry name" value="L domain-like"/>
    <property type="match status" value="1"/>
</dbReference>
<dbReference type="InterPro" id="IPR050232">
    <property type="entry name" value="FBL13/AtMIF1-like"/>
</dbReference>
<dbReference type="AlphaFoldDB" id="A0AA36E7N4"/>
<dbReference type="EMBL" id="OX465081">
    <property type="protein sequence ID" value="CAI9285282.1"/>
    <property type="molecule type" value="Genomic_DNA"/>
</dbReference>
<dbReference type="InterPro" id="IPR032675">
    <property type="entry name" value="LRR_dom_sf"/>
</dbReference>
<dbReference type="Pfam" id="PF24758">
    <property type="entry name" value="LRR_At5g56370"/>
    <property type="match status" value="1"/>
</dbReference>
<sequence>MVVTRNVKKLQLTFYPEEENEDVQLPHCLVTCCSLEALMLDFNYRGLKLPNIMGFPGLKDIYLAYVDLRDDNLVKGFLESCHSLEYLGLLHYMLCKLDLHSISRPKLKKLNILNVALIDEG</sequence>
<gene>
    <name evidence="2" type="ORF">LSALG_LOCUS24757</name>
</gene>
<evidence type="ECO:0000259" key="1">
    <source>
        <dbReference type="Pfam" id="PF24758"/>
    </source>
</evidence>
<feature type="domain" description="F-box/LRR-repeat protein 15/At3g58940/PEG3-like LRR" evidence="1">
    <location>
        <begin position="4"/>
        <end position="112"/>
    </location>
</feature>
<dbReference type="InterPro" id="IPR055411">
    <property type="entry name" value="LRR_FXL15/At3g58940/PEG3-like"/>
</dbReference>
<dbReference type="PANTHER" id="PTHR31900:SF27">
    <property type="entry name" value="FBD DOMAIN-CONTAINING PROTEIN"/>
    <property type="match status" value="1"/>
</dbReference>
<name>A0AA36E7N4_LACSI</name>